<reference evidence="2" key="1">
    <citation type="submission" date="2015-04" db="UniProtKB">
        <authorList>
            <consortium name="EnsemblPlants"/>
        </authorList>
    </citation>
    <scope>IDENTIFICATION</scope>
</reference>
<evidence type="ECO:0000313" key="2">
    <source>
        <dbReference type="EnsemblPlants" id="OPUNC03G08380.1"/>
    </source>
</evidence>
<proteinExistence type="predicted"/>
<protein>
    <submittedName>
        <fullName evidence="2">Uncharacterized protein</fullName>
    </submittedName>
</protein>
<accession>A0A0E0KAM3</accession>
<reference evidence="2" key="2">
    <citation type="submission" date="2018-05" db="EMBL/GenBank/DDBJ databases">
        <title>OpunRS2 (Oryza punctata Reference Sequence Version 2).</title>
        <authorList>
            <person name="Zhang J."/>
            <person name="Kudrna D."/>
            <person name="Lee S."/>
            <person name="Talag J."/>
            <person name="Welchert J."/>
            <person name="Wing R.A."/>
        </authorList>
    </citation>
    <scope>NUCLEOTIDE SEQUENCE [LARGE SCALE GENOMIC DNA]</scope>
</reference>
<name>A0A0E0KAM3_ORYPU</name>
<organism evidence="2">
    <name type="scientific">Oryza punctata</name>
    <name type="common">Red rice</name>
    <dbReference type="NCBI Taxonomy" id="4537"/>
    <lineage>
        <taxon>Eukaryota</taxon>
        <taxon>Viridiplantae</taxon>
        <taxon>Streptophyta</taxon>
        <taxon>Embryophyta</taxon>
        <taxon>Tracheophyta</taxon>
        <taxon>Spermatophyta</taxon>
        <taxon>Magnoliopsida</taxon>
        <taxon>Liliopsida</taxon>
        <taxon>Poales</taxon>
        <taxon>Poaceae</taxon>
        <taxon>BOP clade</taxon>
        <taxon>Oryzoideae</taxon>
        <taxon>Oryzeae</taxon>
        <taxon>Oryzinae</taxon>
        <taxon>Oryza</taxon>
    </lineage>
</organism>
<sequence length="124" mass="13581">MSKKLFQKGSSEAKKGADGGQERWQHTDTHHGAAQQAGAPHPEQGAGGRQFWKCNTDHLYDLVTESLSANVLIQVHTKNNFINQLRVERGDETMGTGLSELDREFALQASSNSGLHTGMGRRHG</sequence>
<dbReference type="Gramene" id="OPUNC03G08380.1">
    <property type="protein sequence ID" value="OPUNC03G08380.1"/>
    <property type="gene ID" value="OPUNC03G08380"/>
</dbReference>
<evidence type="ECO:0000313" key="3">
    <source>
        <dbReference type="Proteomes" id="UP000026962"/>
    </source>
</evidence>
<feature type="compositionally biased region" description="Basic and acidic residues" evidence="1">
    <location>
        <begin position="11"/>
        <end position="31"/>
    </location>
</feature>
<dbReference type="EnsemblPlants" id="OPUNC03G08380.1">
    <property type="protein sequence ID" value="OPUNC03G08380.1"/>
    <property type="gene ID" value="OPUNC03G08380"/>
</dbReference>
<keyword evidence="3" id="KW-1185">Reference proteome</keyword>
<feature type="compositionally biased region" description="Low complexity" evidence="1">
    <location>
        <begin position="32"/>
        <end position="44"/>
    </location>
</feature>
<dbReference type="Proteomes" id="UP000026962">
    <property type="component" value="Chromosome 3"/>
</dbReference>
<dbReference type="HOGENOM" id="CLU_2007658_0_0_1"/>
<dbReference type="AlphaFoldDB" id="A0A0E0KAM3"/>
<feature type="region of interest" description="Disordered" evidence="1">
    <location>
        <begin position="1"/>
        <end position="51"/>
    </location>
</feature>
<evidence type="ECO:0000256" key="1">
    <source>
        <dbReference type="SAM" id="MobiDB-lite"/>
    </source>
</evidence>